<dbReference type="Proteomes" id="UP000199167">
    <property type="component" value="Unassembled WGS sequence"/>
</dbReference>
<evidence type="ECO:0000313" key="1">
    <source>
        <dbReference type="EMBL" id="SEW37913.1"/>
    </source>
</evidence>
<keyword evidence="1" id="KW-0418">Kinase</keyword>
<dbReference type="RefSeq" id="WP_089995019.1">
    <property type="nucleotide sequence ID" value="NZ_FOIZ01000002.1"/>
</dbReference>
<dbReference type="Pfam" id="PF05035">
    <property type="entry name" value="DGOK"/>
    <property type="match status" value="1"/>
</dbReference>
<organism evidence="1 2">
    <name type="scientific">Cognatiyoonia koreensis</name>
    <dbReference type="NCBI Taxonomy" id="364200"/>
    <lineage>
        <taxon>Bacteria</taxon>
        <taxon>Pseudomonadati</taxon>
        <taxon>Pseudomonadota</taxon>
        <taxon>Alphaproteobacteria</taxon>
        <taxon>Rhodobacterales</taxon>
        <taxon>Paracoccaceae</taxon>
        <taxon>Cognatiyoonia</taxon>
    </lineage>
</organism>
<dbReference type="STRING" id="364200.SAMN04488515_2409"/>
<dbReference type="InterPro" id="IPR042257">
    <property type="entry name" value="DGOK_C"/>
</dbReference>
<keyword evidence="1" id="KW-0808">Transferase</keyword>
<proteinExistence type="predicted"/>
<reference evidence="1 2" key="1">
    <citation type="submission" date="2016-10" db="EMBL/GenBank/DDBJ databases">
        <authorList>
            <person name="de Groot N.N."/>
        </authorList>
    </citation>
    <scope>NUCLEOTIDE SEQUENCE [LARGE SCALE GENOMIC DNA]</scope>
    <source>
        <strain evidence="1 2">DSM 17925</strain>
    </source>
</reference>
<dbReference type="CDD" id="cd24012">
    <property type="entry name" value="ASKHA_NBD_KDGal-kinase"/>
    <property type="match status" value="1"/>
</dbReference>
<dbReference type="Gene3D" id="3.30.420.310">
    <property type="entry name" value="2-keto-3-deoxy-galactonokinase, C-terminal domain"/>
    <property type="match status" value="1"/>
</dbReference>
<dbReference type="InterPro" id="IPR007729">
    <property type="entry name" value="DGOK"/>
</dbReference>
<dbReference type="OrthoDB" id="256574at2"/>
<protein>
    <submittedName>
        <fullName evidence="1">2-dehydro-3-deoxygalactonokinase</fullName>
    </submittedName>
</protein>
<dbReference type="InterPro" id="IPR042258">
    <property type="entry name" value="DGOK_N"/>
</dbReference>
<sequence length="296" mass="31302">MTPDWIAADWGTTNLRVWAMSQSGSVLAAAKSDDGMGKLSKDGFEPALLALVDGWISETTTVIACGMVGSRQGWTEAPYATVPCAATPDRFAAAPTTHANLSVNIIPGLRQNSPADVMRGEETQIAGFLALNPKWDGVICLPGTHTKWAHVSAGEVVSFQTSMTGDLFAAISEHTVLKHSIGSGWDEEGFAQGLDDVISKPEKLAARLFSLRAEGLLHGLANETARARLSGLLIGAELAATKPYWLGQQVAVVGASTLSKRYVDALATQGVHATQADGDRATLAGLTAAYRRFREL</sequence>
<gene>
    <name evidence="1" type="ORF">SAMN04488515_2409</name>
</gene>
<dbReference type="Gene3D" id="3.30.420.300">
    <property type="entry name" value="2-keto-3-deoxy-galactonokinase, substrate binding domain"/>
    <property type="match status" value="1"/>
</dbReference>
<name>A0A1I0RAT7_9RHOB</name>
<keyword evidence="2" id="KW-1185">Reference proteome</keyword>
<dbReference type="GO" id="GO:0008671">
    <property type="term" value="F:2-dehydro-3-deoxygalactonokinase activity"/>
    <property type="evidence" value="ECO:0007669"/>
    <property type="project" value="InterPro"/>
</dbReference>
<dbReference type="AlphaFoldDB" id="A0A1I0RAT7"/>
<evidence type="ECO:0000313" key="2">
    <source>
        <dbReference type="Proteomes" id="UP000199167"/>
    </source>
</evidence>
<dbReference type="EMBL" id="FOIZ01000002">
    <property type="protein sequence ID" value="SEW37913.1"/>
    <property type="molecule type" value="Genomic_DNA"/>
</dbReference>
<dbReference type="GO" id="GO:0034194">
    <property type="term" value="P:D-galactonate catabolic process"/>
    <property type="evidence" value="ECO:0007669"/>
    <property type="project" value="InterPro"/>
</dbReference>
<accession>A0A1I0RAT7</accession>